<evidence type="ECO:0000313" key="2">
    <source>
        <dbReference type="Proteomes" id="UP000309016"/>
    </source>
</evidence>
<dbReference type="EMBL" id="CP040812">
    <property type="protein sequence ID" value="QCY70437.1"/>
    <property type="molecule type" value="Genomic_DNA"/>
</dbReference>
<dbReference type="OrthoDB" id="5498726at2"/>
<organism evidence="1 2">
    <name type="scientific">Antarcticibacterium flavum</name>
    <dbReference type="NCBI Taxonomy" id="2058175"/>
    <lineage>
        <taxon>Bacteria</taxon>
        <taxon>Pseudomonadati</taxon>
        <taxon>Bacteroidota</taxon>
        <taxon>Flavobacteriia</taxon>
        <taxon>Flavobacteriales</taxon>
        <taxon>Flavobacteriaceae</taxon>
        <taxon>Antarcticibacterium</taxon>
    </lineage>
</organism>
<evidence type="ECO:0000313" key="1">
    <source>
        <dbReference type="EMBL" id="QCY70437.1"/>
    </source>
</evidence>
<name>A0A5B7X4X5_9FLAO</name>
<sequence>MKRVLFAAVLGGLTLASCSSNDDTIIENEKIIDVPANYTFERDGNSSVHFDGQTTRLEMTSVLASSFKDFNNATEESLSNMFSNTNNPFSSEDLNTSDKSIKSKVAASDLYFSTNTVESVASKNDFEGYITAQINEVFPNENEVAARGVAGQIADGSSVRYVNPQGLEWDQAFAKGLIGALVADQVLNHYLASSVLDAGDNVQKNNDGLTEDGKSYTTMEHKWDEAYGYVYGHPSVPSTNPNSALTSNSDPLLFKYLGRVNSDPDFAGIAEETFDAFKLGRAAIVAGEYDVRDEQIDIIRENISKVIGIRAVYYLQAGKRALEEGKMGTAFHDLSEGYGFIYSLRFTHNPDTNSPYLSKSEVDDILETLMAGDGFWDVTPLTLDALSEAIAAPFNFTVAEAAE</sequence>
<protein>
    <submittedName>
        <fullName evidence="1">DUF4856 domain-containing protein</fullName>
    </submittedName>
</protein>
<dbReference type="RefSeq" id="WP_139066996.1">
    <property type="nucleotide sequence ID" value="NZ_CP040812.1"/>
</dbReference>
<dbReference type="Proteomes" id="UP000309016">
    <property type="component" value="Chromosome"/>
</dbReference>
<dbReference type="KEGG" id="afla:FHG64_14045"/>
<dbReference type="AlphaFoldDB" id="A0A5B7X4X5"/>
<dbReference type="PROSITE" id="PS51257">
    <property type="entry name" value="PROKAR_LIPOPROTEIN"/>
    <property type="match status" value="1"/>
</dbReference>
<gene>
    <name evidence="1" type="ORF">FHG64_14045</name>
</gene>
<dbReference type="Pfam" id="PF16148">
    <property type="entry name" value="DUF4856"/>
    <property type="match status" value="1"/>
</dbReference>
<accession>A0A5B7X4X5</accession>
<proteinExistence type="predicted"/>
<keyword evidence="2" id="KW-1185">Reference proteome</keyword>
<dbReference type="InterPro" id="IPR032331">
    <property type="entry name" value="DUF4856"/>
</dbReference>
<reference evidence="1 2" key="1">
    <citation type="submission" date="2019-06" db="EMBL/GenBank/DDBJ databases">
        <title>Complete genome sequence of Antarcticibacterium flavum KCTC 52984T from an Antarctic marine sediment.</title>
        <authorList>
            <person name="Lee Y.M."/>
            <person name="Shin S.C."/>
        </authorList>
    </citation>
    <scope>NUCLEOTIDE SEQUENCE [LARGE SCALE GENOMIC DNA]</scope>
    <source>
        <strain evidence="1 2">KCTC 52984</strain>
    </source>
</reference>